<reference evidence="1 2" key="1">
    <citation type="journal article" date="2020" name="bioRxiv">
        <title>Sequence and annotation of 42 cannabis genomes reveals extensive copy number variation in cannabinoid synthesis and pathogen resistance genes.</title>
        <authorList>
            <person name="Mckernan K.J."/>
            <person name="Helbert Y."/>
            <person name="Kane L.T."/>
            <person name="Ebling H."/>
            <person name="Zhang L."/>
            <person name="Liu B."/>
            <person name="Eaton Z."/>
            <person name="Mclaughlin S."/>
            <person name="Kingan S."/>
            <person name="Baybayan P."/>
            <person name="Concepcion G."/>
            <person name="Jordan M."/>
            <person name="Riva A."/>
            <person name="Barbazuk W."/>
            <person name="Harkins T."/>
        </authorList>
    </citation>
    <scope>NUCLEOTIDE SEQUENCE [LARGE SCALE GENOMIC DNA]</scope>
    <source>
        <strain evidence="2">cv. Jamaican Lion 4</strain>
        <tissue evidence="1">Leaf</tissue>
    </source>
</reference>
<protein>
    <submittedName>
        <fullName evidence="1">Uncharacterized protein</fullName>
    </submittedName>
</protein>
<dbReference type="Proteomes" id="UP000525078">
    <property type="component" value="Unassembled WGS sequence"/>
</dbReference>
<comment type="caution">
    <text evidence="1">The sequence shown here is derived from an EMBL/GenBank/DDBJ whole genome shotgun (WGS) entry which is preliminary data.</text>
</comment>
<evidence type="ECO:0000313" key="2">
    <source>
        <dbReference type="Proteomes" id="UP000525078"/>
    </source>
</evidence>
<gene>
    <name evidence="1" type="ORF">F8388_009003</name>
</gene>
<dbReference type="EMBL" id="JAATIP010000053">
    <property type="protein sequence ID" value="KAF4382972.1"/>
    <property type="molecule type" value="Genomic_DNA"/>
</dbReference>
<dbReference type="AlphaFoldDB" id="A0A7J6GJD4"/>
<evidence type="ECO:0000313" key="1">
    <source>
        <dbReference type="EMBL" id="KAF4382972.1"/>
    </source>
</evidence>
<accession>A0A7J6GJD4</accession>
<name>A0A7J6GJD4_CANSA</name>
<proteinExistence type="predicted"/>
<organism evidence="1 2">
    <name type="scientific">Cannabis sativa</name>
    <name type="common">Hemp</name>
    <name type="synonym">Marijuana</name>
    <dbReference type="NCBI Taxonomy" id="3483"/>
    <lineage>
        <taxon>Eukaryota</taxon>
        <taxon>Viridiplantae</taxon>
        <taxon>Streptophyta</taxon>
        <taxon>Embryophyta</taxon>
        <taxon>Tracheophyta</taxon>
        <taxon>Spermatophyta</taxon>
        <taxon>Magnoliopsida</taxon>
        <taxon>eudicotyledons</taxon>
        <taxon>Gunneridae</taxon>
        <taxon>Pentapetalae</taxon>
        <taxon>rosids</taxon>
        <taxon>fabids</taxon>
        <taxon>Rosales</taxon>
        <taxon>Cannabaceae</taxon>
        <taxon>Cannabis</taxon>
    </lineage>
</organism>
<sequence>MTGMEARRHRRMVERRLGRIGLAMEEKDIDLIRCIPLSPSSVEDAWFWMLETHRDYLVKSAYRALQDM</sequence>